<dbReference type="PANTHER" id="PTHR46224">
    <property type="entry name" value="ANKYRIN REPEAT FAMILY PROTEIN"/>
    <property type="match status" value="1"/>
</dbReference>
<dbReference type="InterPro" id="IPR036047">
    <property type="entry name" value="F-box-like_dom_sf"/>
</dbReference>
<dbReference type="Pfam" id="PF12796">
    <property type="entry name" value="Ank_2"/>
    <property type="match status" value="1"/>
</dbReference>
<keyword evidence="4" id="KW-1185">Reference proteome</keyword>
<dbReference type="Pfam" id="PF12937">
    <property type="entry name" value="F-box-like"/>
    <property type="match status" value="1"/>
</dbReference>
<sequence>MAHPKGLLSLPDELLLDIADFVQHQRDLARILRVNRRLHAVLRNVALRRNIMYYNSSAMMWAVEHNRVEVVGHMMRLKAGLGFARHERGPSDVIKTPLDCAVTKGNLRLVQMLTGEDPEKIKDIIEGEDLRRKYIKPLRLALYNRDESIIHVLVNRTSMFNRIIAVDAITHERKTALHLACDKRLVETVRLLLSKGADPNWHSKNWRPSFRYVERLLIIDDVYQHLLNGDALEILQLLFTHDLEPNEDLHRIGSEHSDPSVRWMFHREALCASQEQSTARESSAFQIDHNALFSPLVGAHTQKDVTHGLSNVCITRRDPEHEHSLLSVSPDATQICEVPELELLAAYVDPFPPLGS</sequence>
<feature type="domain" description="F-box" evidence="2">
    <location>
        <begin position="4"/>
        <end position="51"/>
    </location>
</feature>
<name>A0A6A6A126_9PLEO</name>
<keyword evidence="1" id="KW-0040">ANK repeat</keyword>
<dbReference type="SUPFAM" id="SSF81383">
    <property type="entry name" value="F-box domain"/>
    <property type="match status" value="1"/>
</dbReference>
<evidence type="ECO:0000259" key="2">
    <source>
        <dbReference type="PROSITE" id="PS50181"/>
    </source>
</evidence>
<evidence type="ECO:0000256" key="1">
    <source>
        <dbReference type="PROSITE-ProRule" id="PRU00023"/>
    </source>
</evidence>
<dbReference type="InterPro" id="IPR001810">
    <property type="entry name" value="F-box_dom"/>
</dbReference>
<dbReference type="RefSeq" id="XP_033519298.1">
    <property type="nucleotide sequence ID" value="XM_033671820.1"/>
</dbReference>
<dbReference type="PROSITE" id="PS50297">
    <property type="entry name" value="ANK_REP_REGION"/>
    <property type="match status" value="1"/>
</dbReference>
<dbReference type="PROSITE" id="PS50088">
    <property type="entry name" value="ANK_REPEAT"/>
    <property type="match status" value="1"/>
</dbReference>
<dbReference type="PANTHER" id="PTHR46224:SF64">
    <property type="entry name" value="IQ MOTIF AND ANKYRIN REPEAT DOMAIN-CONTAINING PROTEIN 1"/>
    <property type="match status" value="1"/>
</dbReference>
<dbReference type="Gene3D" id="1.25.40.20">
    <property type="entry name" value="Ankyrin repeat-containing domain"/>
    <property type="match status" value="1"/>
</dbReference>
<dbReference type="PROSITE" id="PS50181">
    <property type="entry name" value="FBOX"/>
    <property type="match status" value="1"/>
</dbReference>
<dbReference type="GeneID" id="54412252"/>
<proteinExistence type="predicted"/>
<evidence type="ECO:0000313" key="4">
    <source>
        <dbReference type="Proteomes" id="UP000799771"/>
    </source>
</evidence>
<dbReference type="InterPro" id="IPR036770">
    <property type="entry name" value="Ankyrin_rpt-contain_sf"/>
</dbReference>
<gene>
    <name evidence="3" type="ORF">P153DRAFT_400411</name>
</gene>
<feature type="repeat" description="ANK" evidence="1">
    <location>
        <begin position="172"/>
        <end position="204"/>
    </location>
</feature>
<dbReference type="Proteomes" id="UP000799771">
    <property type="component" value="Unassembled WGS sequence"/>
</dbReference>
<dbReference type="InterPro" id="IPR051616">
    <property type="entry name" value="Cul2-RING_E3_ligase_SR"/>
</dbReference>
<dbReference type="EMBL" id="ML977517">
    <property type="protein sequence ID" value="KAF2124905.1"/>
    <property type="molecule type" value="Genomic_DNA"/>
</dbReference>
<dbReference type="SMART" id="SM00248">
    <property type="entry name" value="ANK"/>
    <property type="match status" value="4"/>
</dbReference>
<dbReference type="SUPFAM" id="SSF48403">
    <property type="entry name" value="Ankyrin repeat"/>
    <property type="match status" value="1"/>
</dbReference>
<reference evidence="3" key="1">
    <citation type="journal article" date="2020" name="Stud. Mycol.">
        <title>101 Dothideomycetes genomes: a test case for predicting lifestyles and emergence of pathogens.</title>
        <authorList>
            <person name="Haridas S."/>
            <person name="Albert R."/>
            <person name="Binder M."/>
            <person name="Bloem J."/>
            <person name="Labutti K."/>
            <person name="Salamov A."/>
            <person name="Andreopoulos B."/>
            <person name="Baker S."/>
            <person name="Barry K."/>
            <person name="Bills G."/>
            <person name="Bluhm B."/>
            <person name="Cannon C."/>
            <person name="Castanera R."/>
            <person name="Culley D."/>
            <person name="Daum C."/>
            <person name="Ezra D."/>
            <person name="Gonzalez J."/>
            <person name="Henrissat B."/>
            <person name="Kuo A."/>
            <person name="Liang C."/>
            <person name="Lipzen A."/>
            <person name="Lutzoni F."/>
            <person name="Magnuson J."/>
            <person name="Mondo S."/>
            <person name="Nolan M."/>
            <person name="Ohm R."/>
            <person name="Pangilinan J."/>
            <person name="Park H.-J."/>
            <person name="Ramirez L."/>
            <person name="Alfaro M."/>
            <person name="Sun H."/>
            <person name="Tritt A."/>
            <person name="Yoshinaga Y."/>
            <person name="Zwiers L.-H."/>
            <person name="Turgeon B."/>
            <person name="Goodwin S."/>
            <person name="Spatafora J."/>
            <person name="Crous P."/>
            <person name="Grigoriev I."/>
        </authorList>
    </citation>
    <scope>NUCLEOTIDE SEQUENCE</scope>
    <source>
        <strain evidence="3">CBS 119687</strain>
    </source>
</reference>
<protein>
    <recommendedName>
        <fullName evidence="2">F-box domain-containing protein</fullName>
    </recommendedName>
</protein>
<dbReference type="OrthoDB" id="366390at2759"/>
<accession>A0A6A6A126</accession>
<dbReference type="AlphaFoldDB" id="A0A6A6A126"/>
<evidence type="ECO:0000313" key="3">
    <source>
        <dbReference type="EMBL" id="KAF2124905.1"/>
    </source>
</evidence>
<organism evidence="3 4">
    <name type="scientific">Dothidotthia symphoricarpi CBS 119687</name>
    <dbReference type="NCBI Taxonomy" id="1392245"/>
    <lineage>
        <taxon>Eukaryota</taxon>
        <taxon>Fungi</taxon>
        <taxon>Dikarya</taxon>
        <taxon>Ascomycota</taxon>
        <taxon>Pezizomycotina</taxon>
        <taxon>Dothideomycetes</taxon>
        <taxon>Pleosporomycetidae</taxon>
        <taxon>Pleosporales</taxon>
        <taxon>Dothidotthiaceae</taxon>
        <taxon>Dothidotthia</taxon>
    </lineage>
</organism>
<dbReference type="InterPro" id="IPR002110">
    <property type="entry name" value="Ankyrin_rpt"/>
</dbReference>